<dbReference type="GO" id="GO:0016491">
    <property type="term" value="F:oxidoreductase activity"/>
    <property type="evidence" value="ECO:0007669"/>
    <property type="project" value="InterPro"/>
</dbReference>
<evidence type="ECO:0000256" key="1">
    <source>
        <dbReference type="ARBA" id="ARBA00022723"/>
    </source>
</evidence>
<evidence type="ECO:0000259" key="3">
    <source>
        <dbReference type="Pfam" id="PF00264"/>
    </source>
</evidence>
<name>A0A8S9ZKS3_9BILA</name>
<dbReference type="Pfam" id="PF00264">
    <property type="entry name" value="Tyrosinase"/>
    <property type="match status" value="2"/>
</dbReference>
<dbReference type="Proteomes" id="UP000605970">
    <property type="component" value="Unassembled WGS sequence"/>
</dbReference>
<dbReference type="InterPro" id="IPR002227">
    <property type="entry name" value="Tyrosinase_Cu-bd"/>
</dbReference>
<sequence length="463" mass="51855">MLINKLCLLFILISINLFNNVFTLTNICEKAPDEQTKKVCNVMLEAMQNANENKDNNPFSIPGFAADSAADRPELKCLDLNCLCSEFGGTSNGSINDCTLPNGQKLTKAIRKEIRMLTFQERIDLFKAIRQMKDQGDYDYIAAIHRLAFESGAAHSGPTFCIWHREYIKRFEILLRKQNPSIVLPYWDSTMDGLLPHPPDSILFTDDFLGTTNSQGFVVTGPFSPWETLEYPHGNVHAFVGGDMFNFYPNSAANDFVFFLLHSFVDSDCEPTSHFRNATMTQFSPLQNWEGLKNEYTDNLYEYAPRPTCTYTTECESEWLFCDRSHGSPHCAAKARLGGNCTGFTNGEDVCMNSTCVNGICIVIETSTQQQTTLQSTTVKPTTKEASTIQTEILEPSEQIKLLTATTEQPTTLLTTTEQPTTLLTTTEQPTTLLTTTEQPTTLLTTTEQPTTLLTTNNIINNY</sequence>
<dbReference type="EMBL" id="JABEBT010000066">
    <property type="protein sequence ID" value="KAF7633997.1"/>
    <property type="molecule type" value="Genomic_DNA"/>
</dbReference>
<dbReference type="InterPro" id="IPR050316">
    <property type="entry name" value="Tyrosinase/Hemocyanin"/>
</dbReference>
<keyword evidence="5" id="KW-1185">Reference proteome</keyword>
<keyword evidence="1" id="KW-0479">Metal-binding</keyword>
<feature type="domain" description="Tyrosinase copper-binding" evidence="3">
    <location>
        <begin position="136"/>
        <end position="228"/>
    </location>
</feature>
<dbReference type="AlphaFoldDB" id="A0A8S9ZKS3"/>
<feature type="signal peptide" evidence="2">
    <location>
        <begin position="1"/>
        <end position="23"/>
    </location>
</feature>
<keyword evidence="2" id="KW-0732">Signal</keyword>
<evidence type="ECO:0000256" key="2">
    <source>
        <dbReference type="SAM" id="SignalP"/>
    </source>
</evidence>
<reference evidence="4" key="1">
    <citation type="journal article" date="2020" name="Ecol. Evol.">
        <title>Genome structure and content of the rice root-knot nematode (Meloidogyne graminicola).</title>
        <authorList>
            <person name="Phan N.T."/>
            <person name="Danchin E.G.J."/>
            <person name="Klopp C."/>
            <person name="Perfus-Barbeoch L."/>
            <person name="Kozlowski D.K."/>
            <person name="Koutsovoulos G.D."/>
            <person name="Lopez-Roques C."/>
            <person name="Bouchez O."/>
            <person name="Zahm M."/>
            <person name="Besnard G."/>
            <person name="Bellafiore S."/>
        </authorList>
    </citation>
    <scope>NUCLEOTIDE SEQUENCE</scope>
    <source>
        <strain evidence="4">VN-18</strain>
    </source>
</reference>
<evidence type="ECO:0000313" key="5">
    <source>
        <dbReference type="Proteomes" id="UP000605970"/>
    </source>
</evidence>
<dbReference type="GO" id="GO:0046872">
    <property type="term" value="F:metal ion binding"/>
    <property type="evidence" value="ECO:0007669"/>
    <property type="project" value="UniProtKB-KW"/>
</dbReference>
<feature type="chain" id="PRO_5035713905" evidence="2">
    <location>
        <begin position="24"/>
        <end position="463"/>
    </location>
</feature>
<protein>
    <submittedName>
        <fullName evidence="4">Tyrosinase_Cu-bd domain-containing protein</fullName>
    </submittedName>
</protein>
<dbReference type="PANTHER" id="PTHR11474">
    <property type="entry name" value="TYROSINASE FAMILY MEMBER"/>
    <property type="match status" value="1"/>
</dbReference>
<feature type="domain" description="Tyrosinase copper-binding" evidence="3">
    <location>
        <begin position="230"/>
        <end position="266"/>
    </location>
</feature>
<dbReference type="Gene3D" id="1.10.1280.10">
    <property type="entry name" value="Di-copper center containing domain from catechol oxidase"/>
    <property type="match status" value="2"/>
</dbReference>
<dbReference type="InterPro" id="IPR008922">
    <property type="entry name" value="Di-copper_centre_dom_sf"/>
</dbReference>
<dbReference type="OrthoDB" id="6132182at2759"/>
<organism evidence="4 5">
    <name type="scientific">Meloidogyne graminicola</name>
    <dbReference type="NCBI Taxonomy" id="189291"/>
    <lineage>
        <taxon>Eukaryota</taxon>
        <taxon>Metazoa</taxon>
        <taxon>Ecdysozoa</taxon>
        <taxon>Nematoda</taxon>
        <taxon>Chromadorea</taxon>
        <taxon>Rhabditida</taxon>
        <taxon>Tylenchina</taxon>
        <taxon>Tylenchomorpha</taxon>
        <taxon>Tylenchoidea</taxon>
        <taxon>Meloidogynidae</taxon>
        <taxon>Meloidogyninae</taxon>
        <taxon>Meloidogyne</taxon>
    </lineage>
</organism>
<accession>A0A8S9ZKS3</accession>
<proteinExistence type="predicted"/>
<comment type="caution">
    <text evidence="4">The sequence shown here is derived from an EMBL/GenBank/DDBJ whole genome shotgun (WGS) entry which is preliminary data.</text>
</comment>
<dbReference type="SUPFAM" id="SSF48056">
    <property type="entry name" value="Di-copper centre-containing domain"/>
    <property type="match status" value="1"/>
</dbReference>
<dbReference type="PANTHER" id="PTHR11474:SF50">
    <property type="entry name" value="TYROSINASE COPPER-BINDING DOMAIN-CONTAINING PROTEIN"/>
    <property type="match status" value="1"/>
</dbReference>
<gene>
    <name evidence="4" type="ORF">Mgra_00006626</name>
</gene>
<evidence type="ECO:0000313" key="4">
    <source>
        <dbReference type="EMBL" id="KAF7633997.1"/>
    </source>
</evidence>